<sequence>MVVPAANFTSQIICESNTSHLTYFIAFFIISFIAVALWNHFRLFYPCLTVYELNGKERNLDNLYFNHSHALGELSLYAAEEIARKRLKSKKRASQIRMKSLELDATFSIWKIYLGVHPSVVLDIAIWYNDVQKLERQILSITESIVQYRFENQLAKPVSILSDTEVSTVQARHRHLRIH</sequence>
<evidence type="ECO:0000313" key="2">
    <source>
        <dbReference type="EMBL" id="ESK87870.1"/>
    </source>
</evidence>
<evidence type="ECO:0000256" key="1">
    <source>
        <dbReference type="SAM" id="Phobius"/>
    </source>
</evidence>
<protein>
    <submittedName>
        <fullName evidence="2">Uncharacterized protein</fullName>
    </submittedName>
</protein>
<keyword evidence="3" id="KW-1185">Reference proteome</keyword>
<comment type="caution">
    <text evidence="2">The sequence shown here is derived from an EMBL/GenBank/DDBJ whole genome shotgun (WGS) entry which is preliminary data.</text>
</comment>
<dbReference type="HOGENOM" id="CLU_109464_0_0_1"/>
<reference evidence="2 3" key="1">
    <citation type="journal article" date="2014" name="BMC Genomics">
        <title>Genome and secretome analysis of the hemibiotrophic fungal pathogen, Moniliophthora roreri, which causes frosty pod rot disease of cacao: mechanisms of the biotrophic and necrotrophic phases.</title>
        <authorList>
            <person name="Meinhardt L.W."/>
            <person name="Costa G.G.L."/>
            <person name="Thomazella D.P.T."/>
            <person name="Teixeira P.J.P.L."/>
            <person name="Carazzolle M.F."/>
            <person name="Schuster S.C."/>
            <person name="Carlson J.E."/>
            <person name="Guiltinan M.J."/>
            <person name="Mieczkowski P."/>
            <person name="Farmer A."/>
            <person name="Ramaraj T."/>
            <person name="Crozier J."/>
            <person name="Davis R.E."/>
            <person name="Shao J."/>
            <person name="Melnick R.L."/>
            <person name="Pereira G.A.G."/>
            <person name="Bailey B.A."/>
        </authorList>
    </citation>
    <scope>NUCLEOTIDE SEQUENCE [LARGE SCALE GENOMIC DNA]</scope>
    <source>
        <strain evidence="2 3">MCA 2997</strain>
    </source>
</reference>
<gene>
    <name evidence="2" type="ORF">Moror_15277</name>
</gene>
<organism evidence="2 3">
    <name type="scientific">Moniliophthora roreri (strain MCA 2997)</name>
    <name type="common">Cocoa frosty pod rot fungus</name>
    <name type="synonym">Crinipellis roreri</name>
    <dbReference type="NCBI Taxonomy" id="1381753"/>
    <lineage>
        <taxon>Eukaryota</taxon>
        <taxon>Fungi</taxon>
        <taxon>Dikarya</taxon>
        <taxon>Basidiomycota</taxon>
        <taxon>Agaricomycotina</taxon>
        <taxon>Agaricomycetes</taxon>
        <taxon>Agaricomycetidae</taxon>
        <taxon>Agaricales</taxon>
        <taxon>Marasmiineae</taxon>
        <taxon>Marasmiaceae</taxon>
        <taxon>Moniliophthora</taxon>
    </lineage>
</organism>
<dbReference type="KEGG" id="mrr:Moror_15277"/>
<proteinExistence type="predicted"/>
<keyword evidence="1" id="KW-0472">Membrane</keyword>
<evidence type="ECO:0000313" key="3">
    <source>
        <dbReference type="Proteomes" id="UP000017559"/>
    </source>
</evidence>
<accession>V2X5Y0</accession>
<dbReference type="EMBL" id="AWSO01000729">
    <property type="protein sequence ID" value="ESK87870.1"/>
    <property type="molecule type" value="Genomic_DNA"/>
</dbReference>
<name>V2X5Y0_MONRO</name>
<keyword evidence="1" id="KW-0812">Transmembrane</keyword>
<keyword evidence="1" id="KW-1133">Transmembrane helix</keyword>
<dbReference type="AlphaFoldDB" id="V2X5Y0"/>
<feature type="transmembrane region" description="Helical" evidence="1">
    <location>
        <begin position="20"/>
        <end position="38"/>
    </location>
</feature>
<dbReference type="Proteomes" id="UP000017559">
    <property type="component" value="Unassembled WGS sequence"/>
</dbReference>